<dbReference type="Proteomes" id="UP000327478">
    <property type="component" value="Chromosome"/>
</dbReference>
<sequence length="287" mass="34358">MPSPQLKTELNEAWLSYQHPLVRQLAFAIGSPNILCQIPQELEIHHDFELHSDIVWQAHLDAYHPRLIQLDRDPTALIDFVSTLKSTRLGLRFEMFVWFWLLDDAYHHYTLLGHSIQKIAGPRTLGELDFVILNNQTQQIEHWEVALKYYLAEADLSLPHWYGLNRSDTLQRKLKHFTQKQFQFEDALGYQIERRFCMLKGQLYIPPHINPNELPDWVNTQRRIGLWDHHIPHQAEAYYRLQRHEWIYPEVDPTSDPALWWTDGLYKKQCSQDFYMYRQMKFTPLIP</sequence>
<dbReference type="EMBL" id="CP045650">
    <property type="protein sequence ID" value="QGA11662.1"/>
    <property type="molecule type" value="Genomic_DNA"/>
</dbReference>
<proteinExistence type="predicted"/>
<dbReference type="AlphaFoldDB" id="A0A5Q0P4X4"/>
<protein>
    <submittedName>
        <fullName evidence="1">DUF1853 family protein</fullName>
    </submittedName>
</protein>
<dbReference type="EMBL" id="WITK01000003">
    <property type="protein sequence ID" value="MQW91436.1"/>
    <property type="molecule type" value="Genomic_DNA"/>
</dbReference>
<dbReference type="InterPro" id="IPR015003">
    <property type="entry name" value="DUF1853"/>
</dbReference>
<gene>
    <name evidence="2" type="ORF">GFH30_09855</name>
    <name evidence="1" type="ORF">GHJ48_03300</name>
</gene>
<reference evidence="3 4" key="1">
    <citation type="submission" date="2019-10" db="EMBL/GenBank/DDBJ databases">
        <authorList>
            <person name="Dong K."/>
        </authorList>
    </citation>
    <scope>NUCLEOTIDE SEQUENCE [LARGE SCALE GENOMIC DNA]</scope>
    <source>
        <strain evidence="2">Dk386</strain>
        <strain evidence="3">dk386</strain>
        <strain evidence="4">dk771</strain>
        <strain evidence="1">Dk771</strain>
    </source>
</reference>
<accession>A0A5Q0P4X4</accession>
<evidence type="ECO:0000313" key="2">
    <source>
        <dbReference type="EMBL" id="QGA11662.1"/>
    </source>
</evidence>
<dbReference type="Proteomes" id="UP000480556">
    <property type="component" value="Unassembled WGS sequence"/>
</dbReference>
<evidence type="ECO:0000313" key="3">
    <source>
        <dbReference type="Proteomes" id="UP000327478"/>
    </source>
</evidence>
<evidence type="ECO:0000313" key="4">
    <source>
        <dbReference type="Proteomes" id="UP000480556"/>
    </source>
</evidence>
<organism evidence="1 4">
    <name type="scientific">Acinetobacter wanghuae</name>
    <dbReference type="NCBI Taxonomy" id="2662362"/>
    <lineage>
        <taxon>Bacteria</taxon>
        <taxon>Pseudomonadati</taxon>
        <taxon>Pseudomonadota</taxon>
        <taxon>Gammaproteobacteria</taxon>
        <taxon>Moraxellales</taxon>
        <taxon>Moraxellaceae</taxon>
        <taxon>Acinetobacter</taxon>
    </lineage>
</organism>
<dbReference type="Pfam" id="PF08907">
    <property type="entry name" value="DUF1853"/>
    <property type="match status" value="1"/>
</dbReference>
<evidence type="ECO:0000313" key="1">
    <source>
        <dbReference type="EMBL" id="MQW91436.1"/>
    </source>
</evidence>
<name>A0A5Q0P4X4_9GAMM</name>
<dbReference type="RefSeq" id="WP_153372198.1">
    <property type="nucleotide sequence ID" value="NZ_CP045650.1"/>
</dbReference>
<keyword evidence="3" id="KW-1185">Reference proteome</keyword>